<gene>
    <name evidence="2" type="ORF">SFC79_06430</name>
</gene>
<sequence>MSNDEGVRANEIQLVADEHGLAVFGEPSVVEQFLASEGLVPSGLASTGLGVGRLRGLLRTGSVTAQTGSEVVTNSGRWVKLSEESAKAMKKYGVRESSKSGLSTGVLRGDKGQIKGFVEFVRGPGAGLTNPAMLAGAAGIMAQLAMQQTMDEITDYLARIDAKLDDVLRAQKDSVVSRLTGAGMAIDEAMTVSRARGKVDEVTWSKVQNLSTTIAEVQGYALAQLDALAEKLESAGKVSDIADATTAAARSTQEWLAVLARTFQLQEGLDVLELDRVLDASPDEVDDHRRGLEEARRKRLTDIGVATERLLERIVSAAGTANEKVLLHPSTSPRAVHASERVSGSILEFHGLLGLESAREAVEVRRWSSAAGDVRDRAIDTGGQGVGAVRRGGRAALGRAREGAGGARRSVQALPGRMRFSHGRAAGGTEDHEG</sequence>
<feature type="region of interest" description="Disordered" evidence="1">
    <location>
        <begin position="395"/>
        <end position="434"/>
    </location>
</feature>
<name>A0ABU5K8Y0_9ACTN</name>
<proteinExistence type="predicted"/>
<organism evidence="2 3">
    <name type="scientific">Nocardioides renjunii</name>
    <dbReference type="NCBI Taxonomy" id="3095075"/>
    <lineage>
        <taxon>Bacteria</taxon>
        <taxon>Bacillati</taxon>
        <taxon>Actinomycetota</taxon>
        <taxon>Actinomycetes</taxon>
        <taxon>Propionibacteriales</taxon>
        <taxon>Nocardioidaceae</taxon>
        <taxon>Nocardioides</taxon>
    </lineage>
</organism>
<evidence type="ECO:0000256" key="1">
    <source>
        <dbReference type="SAM" id="MobiDB-lite"/>
    </source>
</evidence>
<keyword evidence="3" id="KW-1185">Reference proteome</keyword>
<dbReference type="RefSeq" id="WP_322423681.1">
    <property type="nucleotide sequence ID" value="NZ_JAXQPW010000001.1"/>
</dbReference>
<evidence type="ECO:0000313" key="3">
    <source>
        <dbReference type="Proteomes" id="UP001291999"/>
    </source>
</evidence>
<accession>A0ABU5K8Y0</accession>
<dbReference type="EMBL" id="JAXQPW010000001">
    <property type="protein sequence ID" value="MDZ5661398.1"/>
    <property type="molecule type" value="Genomic_DNA"/>
</dbReference>
<evidence type="ECO:0000313" key="2">
    <source>
        <dbReference type="EMBL" id="MDZ5661398.1"/>
    </source>
</evidence>
<reference evidence="2 3" key="1">
    <citation type="submission" date="2023-11" db="EMBL/GenBank/DDBJ databases">
        <title>Novel species in genus Nocardioides.</title>
        <authorList>
            <person name="Zhou H."/>
        </authorList>
    </citation>
    <scope>NUCLEOTIDE SEQUENCE [LARGE SCALE GENOMIC DNA]</scope>
    <source>
        <strain evidence="2 3">S-58</strain>
    </source>
</reference>
<dbReference type="Proteomes" id="UP001291999">
    <property type="component" value="Unassembled WGS sequence"/>
</dbReference>
<protein>
    <submittedName>
        <fullName evidence="2">Uncharacterized protein</fullName>
    </submittedName>
</protein>
<comment type="caution">
    <text evidence="2">The sequence shown here is derived from an EMBL/GenBank/DDBJ whole genome shotgun (WGS) entry which is preliminary data.</text>
</comment>